<feature type="region of interest" description="Disordered" evidence="5">
    <location>
        <begin position="1"/>
        <end position="46"/>
    </location>
</feature>
<feature type="compositionally biased region" description="Basic and acidic residues" evidence="5">
    <location>
        <begin position="266"/>
        <end position="290"/>
    </location>
</feature>
<feature type="compositionally biased region" description="Basic and acidic residues" evidence="5">
    <location>
        <begin position="16"/>
        <end position="41"/>
    </location>
</feature>
<dbReference type="Gene3D" id="3.40.50.300">
    <property type="entry name" value="P-loop containing nucleotide triphosphate hydrolases"/>
    <property type="match status" value="1"/>
</dbReference>
<dbReference type="VEuPathDB" id="AmoebaDB:EHI7A_001170"/>
<keyword evidence="2" id="KW-0547">Nucleotide-binding</keyword>
<dbReference type="SUPFAM" id="SSF52540">
    <property type="entry name" value="P-loop containing nucleoside triphosphate hydrolases"/>
    <property type="match status" value="1"/>
</dbReference>
<evidence type="ECO:0000256" key="4">
    <source>
        <dbReference type="ARBA" id="ARBA00023134"/>
    </source>
</evidence>
<dbReference type="OMA" id="WETNDLE"/>
<dbReference type="VEuPathDB" id="AmoebaDB:EHI5A_002000"/>
<keyword evidence="4" id="KW-0342">GTP-binding</keyword>
<dbReference type="PANTHER" id="PTHR45709">
    <property type="entry name" value="LARGE SUBUNIT GTPASE 1 HOMOLOG-RELATED"/>
    <property type="match status" value="1"/>
</dbReference>
<name>A0A5K1V4P5_ENTHI</name>
<feature type="domain" description="G" evidence="6">
    <location>
        <begin position="352"/>
        <end position="422"/>
    </location>
</feature>
<keyword evidence="1" id="KW-0963">Cytoplasm</keyword>
<dbReference type="GO" id="GO:0003924">
    <property type="term" value="F:GTPase activity"/>
    <property type="evidence" value="ECO:0007669"/>
    <property type="project" value="InterPro"/>
</dbReference>
<proteinExistence type="predicted"/>
<dbReference type="Pfam" id="PF01926">
    <property type="entry name" value="MMR_HSR1"/>
    <property type="match status" value="1"/>
</dbReference>
<evidence type="ECO:0000256" key="5">
    <source>
        <dbReference type="SAM" id="MobiDB-lite"/>
    </source>
</evidence>
<dbReference type="AlphaFoldDB" id="A0A5K1V4P5"/>
<dbReference type="InterPro" id="IPR043358">
    <property type="entry name" value="GNL1-like"/>
</dbReference>
<evidence type="ECO:0000313" key="7">
    <source>
        <dbReference type="EMBL" id="GAT93935.1"/>
    </source>
</evidence>
<evidence type="ECO:0000256" key="1">
    <source>
        <dbReference type="ARBA" id="ARBA00022490"/>
    </source>
</evidence>
<evidence type="ECO:0000256" key="2">
    <source>
        <dbReference type="ARBA" id="ARBA00022741"/>
    </source>
</evidence>
<dbReference type="GO" id="GO:0000054">
    <property type="term" value="P:ribosomal subunit export from nucleus"/>
    <property type="evidence" value="ECO:0007669"/>
    <property type="project" value="TreeGrafter"/>
</dbReference>
<sequence>MPPKKQQLGKALKRANIRERQQRRKQDLESRKQMEGIHVDGKAGSQSVTEASDLQELVDNAAAVNEAFAVEKQYNVVYNKKAITTVTEMSNEELEEIRKKYALIVPRRPAWTPDMTAEELDRIEQKSFMEWKKQLYELQNESKLLLTPYEKNIQFWRQLWRTCEQSDVILQIVDGRDPLFYYSTDLVKYVEELEGRKCGILINKADLMTDEQRAMWLKYFNERGIRVIFYSALKENKLAEAAINKEEKVRKTRKRRGQQEAFDLDQTQKEEKEIDKHEINEEKDSSKTIEKQKEIKEQVKEQQVPFTDDKNIVQSDNKHLGNHVLSANELMEELTRLVSDIPLRDNKQRKVIGFCGFPNVGKSSTINSLIGIKKVGVTSTPGKTKHFQTLILNDELMLCDCPGLVFPSFLSSKEEMICSGVLPIDRMQDCLGPIDLVTRRISPSILEAFYKFKIPKATDFLHDFIDCFESRTPSEAELFLAGFAKSRKYYTNTRGLLDYHRVARIVLKDYCCGKLVYCKPPPGITDEEFKASRINESDLID</sequence>
<dbReference type="VEuPathDB" id="AmoebaDB:EHI8A_000510"/>
<comment type="caution">
    <text evidence="7">The sequence shown here is derived from an EMBL/GenBank/DDBJ whole genome shotgun (WGS) entry which is preliminary data.</text>
</comment>
<gene>
    <name evidence="7" type="ORF">CL6EHI_118800</name>
</gene>
<evidence type="ECO:0000259" key="6">
    <source>
        <dbReference type="Pfam" id="PF01926"/>
    </source>
</evidence>
<dbReference type="InterPro" id="IPR006073">
    <property type="entry name" value="GTP-bd"/>
</dbReference>
<organism evidence="7 8">
    <name type="scientific">Entamoeba histolytica</name>
    <dbReference type="NCBI Taxonomy" id="5759"/>
    <lineage>
        <taxon>Eukaryota</taxon>
        <taxon>Amoebozoa</taxon>
        <taxon>Evosea</taxon>
        <taxon>Archamoebae</taxon>
        <taxon>Mastigamoebida</taxon>
        <taxon>Entamoebidae</taxon>
        <taxon>Entamoeba</taxon>
    </lineage>
</organism>
<dbReference type="GO" id="GO:0005829">
    <property type="term" value="C:cytosol"/>
    <property type="evidence" value="ECO:0007669"/>
    <property type="project" value="TreeGrafter"/>
</dbReference>
<keyword evidence="3" id="KW-0378">Hydrolase</keyword>
<dbReference type="VEuPathDB" id="AmoebaDB:KM1_001100"/>
<protein>
    <recommendedName>
        <fullName evidence="6">G domain-containing protein</fullName>
    </recommendedName>
</protein>
<accession>A0A5K1V4P5</accession>
<evidence type="ECO:0000313" key="8">
    <source>
        <dbReference type="Proteomes" id="UP000078387"/>
    </source>
</evidence>
<dbReference type="EMBL" id="BDEQ01000001">
    <property type="protein sequence ID" value="GAT93935.1"/>
    <property type="molecule type" value="Genomic_DNA"/>
</dbReference>
<dbReference type="VEuPathDB" id="AmoebaDB:EHI_118800"/>
<evidence type="ECO:0000256" key="3">
    <source>
        <dbReference type="ARBA" id="ARBA00022801"/>
    </source>
</evidence>
<feature type="region of interest" description="Disordered" evidence="5">
    <location>
        <begin position="252"/>
        <end position="290"/>
    </location>
</feature>
<dbReference type="Proteomes" id="UP000078387">
    <property type="component" value="Unassembled WGS sequence"/>
</dbReference>
<dbReference type="CDD" id="cd01857">
    <property type="entry name" value="HSR1_MMR1"/>
    <property type="match status" value="1"/>
</dbReference>
<dbReference type="PANTHER" id="PTHR45709:SF2">
    <property type="entry name" value="LARGE SUBUNIT GTPASE 1 HOMOLOG"/>
    <property type="match status" value="1"/>
</dbReference>
<dbReference type="GO" id="GO:0005525">
    <property type="term" value="F:GTP binding"/>
    <property type="evidence" value="ECO:0007669"/>
    <property type="project" value="UniProtKB-KW"/>
</dbReference>
<reference evidence="7 8" key="1">
    <citation type="submission" date="2016-05" db="EMBL/GenBank/DDBJ databases">
        <title>First whole genome sequencing of Entamoeba histolytica HM1:IMSS-clone-6.</title>
        <authorList>
            <person name="Mukherjee Avik.K."/>
            <person name="Izumyama S."/>
            <person name="Nakada-Tsukui K."/>
            <person name="Nozaki T."/>
        </authorList>
    </citation>
    <scope>NUCLEOTIDE SEQUENCE [LARGE SCALE GENOMIC DNA]</scope>
    <source>
        <strain evidence="7 8">HM1:IMSS clone 6</strain>
    </source>
</reference>
<dbReference type="InterPro" id="IPR027417">
    <property type="entry name" value="P-loop_NTPase"/>
</dbReference>